<dbReference type="InterPro" id="IPR023408">
    <property type="entry name" value="MscS_beta-dom_sf"/>
</dbReference>
<evidence type="ECO:0000313" key="8">
    <source>
        <dbReference type="Proteomes" id="UP000316343"/>
    </source>
</evidence>
<keyword evidence="2 5" id="KW-0812">Transmembrane</keyword>
<evidence type="ECO:0000256" key="1">
    <source>
        <dbReference type="ARBA" id="ARBA00004370"/>
    </source>
</evidence>
<dbReference type="PANTHER" id="PTHR30566:SF25">
    <property type="entry name" value="INNER MEMBRANE PROTEIN"/>
    <property type="match status" value="1"/>
</dbReference>
<dbReference type="RefSeq" id="WP_142787835.1">
    <property type="nucleotide sequence ID" value="NZ_VHJK01000001.1"/>
</dbReference>
<comment type="caution">
    <text evidence="7">The sequence shown here is derived from an EMBL/GenBank/DDBJ whole genome shotgun (WGS) entry which is preliminary data.</text>
</comment>
<comment type="subcellular location">
    <subcellularLocation>
        <location evidence="1">Membrane</location>
    </subcellularLocation>
</comment>
<proteinExistence type="predicted"/>
<accession>A0A547PBP2</accession>
<evidence type="ECO:0000313" key="7">
    <source>
        <dbReference type="EMBL" id="TRD11561.1"/>
    </source>
</evidence>
<keyword evidence="8" id="KW-1185">Reference proteome</keyword>
<keyword evidence="4 5" id="KW-0472">Membrane</keyword>
<dbReference type="Gene3D" id="2.30.30.60">
    <property type="match status" value="1"/>
</dbReference>
<evidence type="ECO:0000256" key="5">
    <source>
        <dbReference type="SAM" id="Phobius"/>
    </source>
</evidence>
<dbReference type="EMBL" id="VHJK01000001">
    <property type="protein sequence ID" value="TRD11561.1"/>
    <property type="molecule type" value="Genomic_DNA"/>
</dbReference>
<dbReference type="Proteomes" id="UP000316343">
    <property type="component" value="Unassembled WGS sequence"/>
</dbReference>
<feature type="domain" description="Mechanosensitive ion channel MscS" evidence="6">
    <location>
        <begin position="191"/>
        <end position="256"/>
    </location>
</feature>
<feature type="transmembrane region" description="Helical" evidence="5">
    <location>
        <begin position="141"/>
        <end position="162"/>
    </location>
</feature>
<dbReference type="InterPro" id="IPR010920">
    <property type="entry name" value="LSM_dom_sf"/>
</dbReference>
<dbReference type="SUPFAM" id="SSF50182">
    <property type="entry name" value="Sm-like ribonucleoproteins"/>
    <property type="match status" value="1"/>
</dbReference>
<name>A0A547PBP2_9SPHN</name>
<protein>
    <submittedName>
        <fullName evidence="7">Mechanosensitive ion channel</fullName>
    </submittedName>
</protein>
<dbReference type="AlphaFoldDB" id="A0A547PBP2"/>
<dbReference type="InterPro" id="IPR006685">
    <property type="entry name" value="MscS_channel_2nd"/>
</dbReference>
<evidence type="ECO:0000256" key="4">
    <source>
        <dbReference type="ARBA" id="ARBA00023136"/>
    </source>
</evidence>
<dbReference type="GO" id="GO:0016020">
    <property type="term" value="C:membrane"/>
    <property type="evidence" value="ECO:0007669"/>
    <property type="project" value="UniProtKB-SubCell"/>
</dbReference>
<dbReference type="PANTHER" id="PTHR30566">
    <property type="entry name" value="YNAI-RELATED MECHANOSENSITIVE ION CHANNEL"/>
    <property type="match status" value="1"/>
</dbReference>
<feature type="transmembrane region" description="Helical" evidence="5">
    <location>
        <begin position="16"/>
        <end position="39"/>
    </location>
</feature>
<evidence type="ECO:0000256" key="2">
    <source>
        <dbReference type="ARBA" id="ARBA00022692"/>
    </source>
</evidence>
<evidence type="ECO:0000256" key="3">
    <source>
        <dbReference type="ARBA" id="ARBA00022989"/>
    </source>
</evidence>
<dbReference type="Pfam" id="PF00924">
    <property type="entry name" value="MS_channel_2nd"/>
    <property type="match status" value="1"/>
</dbReference>
<reference evidence="7 8" key="1">
    <citation type="submission" date="2019-06" db="EMBL/GenBank/DDBJ databases">
        <title>Erythrobacter insulae sp. nov., isolated from a tidal flat.</title>
        <authorList>
            <person name="Yoon J.-H."/>
        </authorList>
    </citation>
    <scope>NUCLEOTIDE SEQUENCE [LARGE SCALE GENOMIC DNA]</scope>
    <source>
        <strain evidence="7 8">JBTF-M21</strain>
    </source>
</reference>
<dbReference type="GO" id="GO:0008381">
    <property type="term" value="F:mechanosensitive monoatomic ion channel activity"/>
    <property type="evidence" value="ECO:0007669"/>
    <property type="project" value="UniProtKB-ARBA"/>
</dbReference>
<gene>
    <name evidence="7" type="ORF">FGU71_06600</name>
</gene>
<dbReference type="Gene3D" id="1.10.287.1260">
    <property type="match status" value="1"/>
</dbReference>
<evidence type="ECO:0000259" key="6">
    <source>
        <dbReference type="Pfam" id="PF00924"/>
    </source>
</evidence>
<dbReference type="OrthoDB" id="9792218at2"/>
<keyword evidence="3 5" id="KW-1133">Transmembrane helix</keyword>
<organism evidence="7 8">
    <name type="scientific">Erythrobacter insulae</name>
    <dbReference type="NCBI Taxonomy" id="2584124"/>
    <lineage>
        <taxon>Bacteria</taxon>
        <taxon>Pseudomonadati</taxon>
        <taxon>Pseudomonadota</taxon>
        <taxon>Alphaproteobacteria</taxon>
        <taxon>Sphingomonadales</taxon>
        <taxon>Erythrobacteraceae</taxon>
        <taxon>Erythrobacter/Porphyrobacter group</taxon>
        <taxon>Erythrobacter</taxon>
    </lineage>
</organism>
<sequence length="366" mass="40819">MFNDINPANWDIDWNLFLYDAAISALVMLVSVILAYIAYRIVFSVVNRITHMSDNDIDDLLIDRIRAPIKWSFIAIGVTIAAQADEQLGLLWEPFAQFLRPALLGWIAYNVVRAFTAGFEARMEVHQDPVAMRSRKTRIAVLSRVATIAIIVITIGLMLFSIPSVQSIGTTMLASAGLAALAIGAAAQPALKSLISGLQIAMTEPMRLGDLVKVDGEVGRVEQMKMSFVTVRTWDERVIIVPTSRFLDESFENWSRSNEQLTGPVMLHLDPATQIAPIRAEFERFVDAHELFDGRNRAMLMTEAYPESIEMRLSMSANTIAELFALRCATREHMLDWLRENMPDALIRHRLEVPGGHPKAGEAAAP</sequence>